<organism evidence="2 3">
    <name type="scientific">Phytophthora palmivora</name>
    <dbReference type="NCBI Taxonomy" id="4796"/>
    <lineage>
        <taxon>Eukaryota</taxon>
        <taxon>Sar</taxon>
        <taxon>Stramenopiles</taxon>
        <taxon>Oomycota</taxon>
        <taxon>Peronosporomycetes</taxon>
        <taxon>Peronosporales</taxon>
        <taxon>Peronosporaceae</taxon>
        <taxon>Phytophthora</taxon>
    </lineage>
</organism>
<dbReference type="Proteomes" id="UP000237271">
    <property type="component" value="Unassembled WGS sequence"/>
</dbReference>
<evidence type="ECO:0000313" key="3">
    <source>
        <dbReference type="Proteomes" id="UP000237271"/>
    </source>
</evidence>
<dbReference type="GO" id="GO:0031410">
    <property type="term" value="C:cytoplasmic vesicle"/>
    <property type="evidence" value="ECO:0007669"/>
    <property type="project" value="TreeGrafter"/>
</dbReference>
<evidence type="ECO:0000313" key="2">
    <source>
        <dbReference type="EMBL" id="POM69378.1"/>
    </source>
</evidence>
<dbReference type="InterPro" id="IPR037516">
    <property type="entry name" value="Tripartite_DENN"/>
</dbReference>
<proteinExistence type="predicted"/>
<dbReference type="PANTHER" id="PTHR12296">
    <property type="entry name" value="DENN DOMAIN-CONTAINING PROTEIN 4"/>
    <property type="match status" value="1"/>
</dbReference>
<sequence>MHKNSRRLLLELASVSSTTSHLPEVDIPLISVFKEISSQTLTSMLTTVLVGKSIILVSERPAALISVAEAVRELLKPLEWMHFYLPFCPLAISSELCDAGLFSQTTTSPFLIGCEGVLSSQKKDSGTDQRFRIRNSLYTTHKVSLHLQAPAAIGSSEYPPELLQTSAIVIDIDSDDIYVPEKVEIPELPHSVLRSLESMLGSALHSSCITQADSHHFGPSNTPNFINDILDQSKKPDEPSAEAVPYQCNLINLSLDDKARLALLWFLEALFGDVVYYFCSLHQNFAVESQPASIDIDGFLLFEVDSFLDAHIELGCRDFFRQCFHTTLFRKFMLAHHIHFAFASPSASLDSSEAKLELETQRETVPDAFI</sequence>
<name>A0A2P4XUZ6_9STRA</name>
<comment type="caution">
    <text evidence="2">The sequence shown here is derived from an EMBL/GenBank/DDBJ whole genome shotgun (WGS) entry which is preliminary data.</text>
</comment>
<accession>A0A2P4XUZ6</accession>
<dbReference type="InterPro" id="IPR001194">
    <property type="entry name" value="cDENN_dom"/>
</dbReference>
<dbReference type="Gene3D" id="3.40.50.11500">
    <property type="match status" value="1"/>
</dbReference>
<gene>
    <name evidence="2" type="ORF">PHPALM_14348</name>
</gene>
<protein>
    <recommendedName>
        <fullName evidence="1">UDENN domain-containing protein</fullName>
    </recommendedName>
</protein>
<dbReference type="PANTHER" id="PTHR12296:SF21">
    <property type="entry name" value="DENN DOMAIN-CONTAINING PROTEIN 3"/>
    <property type="match status" value="1"/>
</dbReference>
<dbReference type="InterPro" id="IPR043153">
    <property type="entry name" value="DENN_C"/>
</dbReference>
<dbReference type="PROSITE" id="PS50211">
    <property type="entry name" value="DENN"/>
    <property type="match status" value="1"/>
</dbReference>
<dbReference type="OrthoDB" id="10266080at2759"/>
<dbReference type="GO" id="GO:0032483">
    <property type="term" value="P:regulation of Rab protein signal transduction"/>
    <property type="evidence" value="ECO:0007669"/>
    <property type="project" value="TreeGrafter"/>
</dbReference>
<dbReference type="AlphaFoldDB" id="A0A2P4XUZ6"/>
<keyword evidence="3" id="KW-1185">Reference proteome</keyword>
<dbReference type="InterPro" id="IPR051696">
    <property type="entry name" value="DENN_Domain_GEFs"/>
</dbReference>
<dbReference type="Pfam" id="PF02141">
    <property type="entry name" value="DENN"/>
    <property type="match status" value="1"/>
</dbReference>
<reference evidence="2 3" key="1">
    <citation type="journal article" date="2017" name="Genome Biol. Evol.">
        <title>Phytophthora megakarya and P. palmivora, closely related causal agents of cacao black pod rot, underwent increases in genome sizes and gene numbers by different mechanisms.</title>
        <authorList>
            <person name="Ali S.S."/>
            <person name="Shao J."/>
            <person name="Lary D.J."/>
            <person name="Kronmiller B."/>
            <person name="Shen D."/>
            <person name="Strem M.D."/>
            <person name="Amoako-Attah I."/>
            <person name="Akrofi A.Y."/>
            <person name="Begoude B.A."/>
            <person name="Ten Hoopen G.M."/>
            <person name="Coulibaly K."/>
            <person name="Kebe B.I."/>
            <person name="Melnick R.L."/>
            <person name="Guiltinan M.J."/>
            <person name="Tyler B.M."/>
            <person name="Meinhardt L.W."/>
            <person name="Bailey B.A."/>
        </authorList>
    </citation>
    <scope>NUCLEOTIDE SEQUENCE [LARGE SCALE GENOMIC DNA]</scope>
    <source>
        <strain evidence="3">sbr112.9</strain>
    </source>
</reference>
<dbReference type="EMBL" id="NCKW01007877">
    <property type="protein sequence ID" value="POM69378.1"/>
    <property type="molecule type" value="Genomic_DNA"/>
</dbReference>
<feature type="domain" description="UDENN" evidence="1">
    <location>
        <begin position="1"/>
        <end position="344"/>
    </location>
</feature>
<evidence type="ECO:0000259" key="1">
    <source>
        <dbReference type="PROSITE" id="PS50211"/>
    </source>
</evidence>